<protein>
    <submittedName>
        <fullName evidence="2">Uncharacterized protein</fullName>
    </submittedName>
</protein>
<dbReference type="WBParaSite" id="nRc.2.0.1.t28979-RA">
    <property type="protein sequence ID" value="nRc.2.0.1.t28979-RA"/>
    <property type="gene ID" value="nRc.2.0.1.g28979"/>
</dbReference>
<organism evidence="1 2">
    <name type="scientific">Romanomermis culicivorax</name>
    <name type="common">Nematode worm</name>
    <dbReference type="NCBI Taxonomy" id="13658"/>
    <lineage>
        <taxon>Eukaryota</taxon>
        <taxon>Metazoa</taxon>
        <taxon>Ecdysozoa</taxon>
        <taxon>Nematoda</taxon>
        <taxon>Enoplea</taxon>
        <taxon>Dorylaimia</taxon>
        <taxon>Mermithida</taxon>
        <taxon>Mermithoidea</taxon>
        <taxon>Mermithidae</taxon>
        <taxon>Romanomermis</taxon>
    </lineage>
</organism>
<dbReference type="Proteomes" id="UP000887565">
    <property type="component" value="Unplaced"/>
</dbReference>
<evidence type="ECO:0000313" key="2">
    <source>
        <dbReference type="WBParaSite" id="nRc.2.0.1.t28979-RA"/>
    </source>
</evidence>
<dbReference type="AlphaFoldDB" id="A0A915JSC8"/>
<reference evidence="2" key="1">
    <citation type="submission" date="2022-11" db="UniProtKB">
        <authorList>
            <consortium name="WormBaseParasite"/>
        </authorList>
    </citation>
    <scope>IDENTIFICATION</scope>
</reference>
<keyword evidence="1" id="KW-1185">Reference proteome</keyword>
<name>A0A915JSC8_ROMCU</name>
<proteinExistence type="predicted"/>
<evidence type="ECO:0000313" key="1">
    <source>
        <dbReference type="Proteomes" id="UP000887565"/>
    </source>
</evidence>
<sequence>MTTMQFLGRCDCRQHIFLQLPMIDRDLFTIWLAKEVKHFTSILDLINLEPVIYQSQLFIKDDCFQMIGGIKRRDKKNEKQGAARRRKS</sequence>
<accession>A0A915JSC8</accession>